<keyword evidence="4" id="KW-1185">Reference proteome</keyword>
<feature type="transmembrane region" description="Helical" evidence="2">
    <location>
        <begin position="12"/>
        <end position="32"/>
    </location>
</feature>
<evidence type="ECO:0000256" key="1">
    <source>
        <dbReference type="SAM" id="MobiDB-lite"/>
    </source>
</evidence>
<dbReference type="RefSeq" id="WP_184074998.1">
    <property type="nucleotide sequence ID" value="NZ_JACHDS010000001.1"/>
</dbReference>
<dbReference type="EMBL" id="JACHDS010000001">
    <property type="protein sequence ID" value="MBB6171778.1"/>
    <property type="molecule type" value="Genomic_DNA"/>
</dbReference>
<proteinExistence type="predicted"/>
<dbReference type="Proteomes" id="UP000546642">
    <property type="component" value="Unassembled WGS sequence"/>
</dbReference>
<dbReference type="AlphaFoldDB" id="A0A7W9YGN3"/>
<feature type="region of interest" description="Disordered" evidence="1">
    <location>
        <begin position="69"/>
        <end position="91"/>
    </location>
</feature>
<accession>A0A7W9YGN3</accession>
<comment type="caution">
    <text evidence="3">The sequence shown here is derived from an EMBL/GenBank/DDBJ whole genome shotgun (WGS) entry which is preliminary data.</text>
</comment>
<sequence length="91" mass="8902">MSDSSTLLPLGPPLVVAIVLSALVAAAVAALARLREGAAVLRAGLRAVVQLGAVSLSLLRGCPGLQAGEESNSCGAGQGAGFRPKGETPPT</sequence>
<reference evidence="3 4" key="1">
    <citation type="submission" date="2020-08" db="EMBL/GenBank/DDBJ databases">
        <title>Sequencing the genomes of 1000 actinobacteria strains.</title>
        <authorList>
            <person name="Klenk H.-P."/>
        </authorList>
    </citation>
    <scope>NUCLEOTIDE SEQUENCE [LARGE SCALE GENOMIC DNA]</scope>
    <source>
        <strain evidence="3 4">DSM 46659</strain>
    </source>
</reference>
<evidence type="ECO:0000313" key="4">
    <source>
        <dbReference type="Proteomes" id="UP000546642"/>
    </source>
</evidence>
<keyword evidence="2" id="KW-1133">Transmembrane helix</keyword>
<keyword evidence="2" id="KW-0472">Membrane</keyword>
<protein>
    <submittedName>
        <fullName evidence="3">Uncharacterized protein</fullName>
    </submittedName>
</protein>
<keyword evidence="2" id="KW-0812">Transmembrane</keyword>
<gene>
    <name evidence="3" type="ORF">HNR23_001838</name>
</gene>
<organism evidence="3 4">
    <name type="scientific">Nocardiopsis mwathae</name>
    <dbReference type="NCBI Taxonomy" id="1472723"/>
    <lineage>
        <taxon>Bacteria</taxon>
        <taxon>Bacillati</taxon>
        <taxon>Actinomycetota</taxon>
        <taxon>Actinomycetes</taxon>
        <taxon>Streptosporangiales</taxon>
        <taxon>Nocardiopsidaceae</taxon>
        <taxon>Nocardiopsis</taxon>
    </lineage>
</organism>
<name>A0A7W9YGN3_9ACTN</name>
<evidence type="ECO:0000256" key="2">
    <source>
        <dbReference type="SAM" id="Phobius"/>
    </source>
</evidence>
<evidence type="ECO:0000313" key="3">
    <source>
        <dbReference type="EMBL" id="MBB6171778.1"/>
    </source>
</evidence>